<organism evidence="2 3">
    <name type="scientific">Mya arenaria</name>
    <name type="common">Soft-shell clam</name>
    <dbReference type="NCBI Taxonomy" id="6604"/>
    <lineage>
        <taxon>Eukaryota</taxon>
        <taxon>Metazoa</taxon>
        <taxon>Spiralia</taxon>
        <taxon>Lophotrochozoa</taxon>
        <taxon>Mollusca</taxon>
        <taxon>Bivalvia</taxon>
        <taxon>Autobranchia</taxon>
        <taxon>Heteroconchia</taxon>
        <taxon>Euheterodonta</taxon>
        <taxon>Imparidentia</taxon>
        <taxon>Neoheterodontei</taxon>
        <taxon>Myida</taxon>
        <taxon>Myoidea</taxon>
        <taxon>Myidae</taxon>
        <taxon>Mya</taxon>
    </lineage>
</organism>
<dbReference type="Proteomes" id="UP001164746">
    <property type="component" value="Chromosome 7"/>
</dbReference>
<evidence type="ECO:0000313" key="2">
    <source>
        <dbReference type="EMBL" id="WAR09537.1"/>
    </source>
</evidence>
<keyword evidence="1" id="KW-1133">Transmembrane helix</keyword>
<keyword evidence="1" id="KW-0472">Membrane</keyword>
<dbReference type="EMBL" id="CP111018">
    <property type="protein sequence ID" value="WAR09537.1"/>
    <property type="molecule type" value="Genomic_DNA"/>
</dbReference>
<accession>A0ABY7EKN7</accession>
<sequence length="158" mass="17676">MEDAKTMVNVTLIERQTLQNVVSYANIVFRCQSDSDHFVYSGEHCEIAVERLSLSSTYIAAIAGGSGGAIVVVLSVVIVCLILRKKKQKDVDKNESMSMEEFGRSLTKGGLRLSSDMYPRKREDTLTVEGKEHKIITDSRGNECEIQRPILRPNVNRI</sequence>
<feature type="transmembrane region" description="Helical" evidence="1">
    <location>
        <begin position="58"/>
        <end position="83"/>
    </location>
</feature>
<keyword evidence="3" id="KW-1185">Reference proteome</keyword>
<name>A0ABY7EKN7_MYAAR</name>
<gene>
    <name evidence="2" type="ORF">MAR_034613</name>
</gene>
<keyword evidence="1" id="KW-0812">Transmembrane</keyword>
<reference evidence="2" key="1">
    <citation type="submission" date="2022-11" db="EMBL/GenBank/DDBJ databases">
        <title>Centuries of genome instability and evolution in soft-shell clam transmissible cancer (bioRxiv).</title>
        <authorList>
            <person name="Hart S.F.M."/>
            <person name="Yonemitsu M.A."/>
            <person name="Giersch R.M."/>
            <person name="Beal B.F."/>
            <person name="Arriagada G."/>
            <person name="Davis B.W."/>
            <person name="Ostrander E.A."/>
            <person name="Goff S.P."/>
            <person name="Metzger M.J."/>
        </authorList>
    </citation>
    <scope>NUCLEOTIDE SEQUENCE</scope>
    <source>
        <strain evidence="2">MELC-2E11</strain>
        <tissue evidence="2">Siphon/mantle</tissue>
    </source>
</reference>
<evidence type="ECO:0000256" key="1">
    <source>
        <dbReference type="SAM" id="Phobius"/>
    </source>
</evidence>
<evidence type="ECO:0000313" key="3">
    <source>
        <dbReference type="Proteomes" id="UP001164746"/>
    </source>
</evidence>
<proteinExistence type="predicted"/>
<protein>
    <submittedName>
        <fullName evidence="2">Uncharacterized protein</fullName>
    </submittedName>
</protein>